<evidence type="ECO:0000313" key="4">
    <source>
        <dbReference type="Proteomes" id="UP000316545"/>
    </source>
</evidence>
<dbReference type="InterPro" id="IPR029058">
    <property type="entry name" value="AB_hydrolase_fold"/>
</dbReference>
<gene>
    <name evidence="3" type="ORF">FBZ88_10922</name>
</gene>
<protein>
    <submittedName>
        <fullName evidence="3">Prolyl oligopeptidase family protein</fullName>
    </submittedName>
</protein>
<organism evidence="3 4">
    <name type="scientific">Nitrospirillum amazonense</name>
    <dbReference type="NCBI Taxonomy" id="28077"/>
    <lineage>
        <taxon>Bacteria</taxon>
        <taxon>Pseudomonadati</taxon>
        <taxon>Pseudomonadota</taxon>
        <taxon>Alphaproteobacteria</taxon>
        <taxon>Rhodospirillales</taxon>
        <taxon>Azospirillaceae</taxon>
        <taxon>Nitrospirillum</taxon>
    </lineage>
</organism>
<dbReference type="Pfam" id="PF00326">
    <property type="entry name" value="Peptidase_S9"/>
    <property type="match status" value="1"/>
</dbReference>
<evidence type="ECO:0000256" key="1">
    <source>
        <dbReference type="ARBA" id="ARBA00022801"/>
    </source>
</evidence>
<accession>A0A560FVF3</accession>
<dbReference type="Proteomes" id="UP000316545">
    <property type="component" value="Unassembled WGS sequence"/>
</dbReference>
<dbReference type="PANTHER" id="PTHR42776">
    <property type="entry name" value="SERINE PEPTIDASE S9 FAMILY MEMBER"/>
    <property type="match status" value="1"/>
</dbReference>
<dbReference type="EMBL" id="VITO01000009">
    <property type="protein sequence ID" value="TWB25625.1"/>
    <property type="molecule type" value="Genomic_DNA"/>
</dbReference>
<proteinExistence type="predicted"/>
<comment type="caution">
    <text evidence="3">The sequence shown here is derived from an EMBL/GenBank/DDBJ whole genome shotgun (WGS) entry which is preliminary data.</text>
</comment>
<evidence type="ECO:0000259" key="2">
    <source>
        <dbReference type="Pfam" id="PF00326"/>
    </source>
</evidence>
<name>A0A560FVF3_9PROT</name>
<dbReference type="GO" id="GO:0006508">
    <property type="term" value="P:proteolysis"/>
    <property type="evidence" value="ECO:0007669"/>
    <property type="project" value="InterPro"/>
</dbReference>
<dbReference type="Gene3D" id="3.40.50.1820">
    <property type="entry name" value="alpha/beta hydrolase"/>
    <property type="match status" value="1"/>
</dbReference>
<sequence length="559" mass="62271">MREFCTYYPISISKSGMSLVYFDKQNKTYSVYNYSDRTKKNIIGTFLGWSRDGGSIISIDPEKGVFVYNENGSSGKNIAANRGVPISFIDSSSVVNRGFSDFVEYLSTDAKNKRDGVSWYQFSINKANKEYVISDAHGVLGIASSNDGSMISRIVLEMNSGVKILQIKYLRKKSSKWHNIEFFGKDESVSGMRFFDGTLYFLSNKWSDMQKVYGFNTKTGAIKSIRSNIREDIISYLVGDRNGRTLIVDSASYRILGKNKNISELIGISGSGRELISVVNSSGKTYLLKDGDNLKEVPSECAKYTGKISYINGTVENGGFHVPYYLSIPEGNGKAVPMVVDIHGGPFDREYFMGDNGASYWADKGFALLKINYRGSSGLGKKFAQAGYGNIDDLMVGDIEESIKAASSFGTIDKNKIILFGHSFGGYESIRVALRHRIKINGIILINSPHDINRMVSSWSPWKNIIYNKWGFYTDNGKYGTIKTDDIRSINAPILLIYGDKDDIVPSIQSVEIKKALVGVNSMSNFIEIKNGDHVLSSLPQRDLIYDYMVGWIKNVISP</sequence>
<feature type="domain" description="Peptidase S9 prolyl oligopeptidase catalytic" evidence="2">
    <location>
        <begin position="358"/>
        <end position="557"/>
    </location>
</feature>
<dbReference type="SUPFAM" id="SSF69322">
    <property type="entry name" value="Tricorn protease domain 2"/>
    <property type="match status" value="1"/>
</dbReference>
<dbReference type="GO" id="GO:0004252">
    <property type="term" value="F:serine-type endopeptidase activity"/>
    <property type="evidence" value="ECO:0007669"/>
    <property type="project" value="TreeGrafter"/>
</dbReference>
<dbReference type="PANTHER" id="PTHR42776:SF27">
    <property type="entry name" value="DIPEPTIDYL PEPTIDASE FAMILY MEMBER 6"/>
    <property type="match status" value="1"/>
</dbReference>
<dbReference type="InterPro" id="IPR001375">
    <property type="entry name" value="Peptidase_S9_cat"/>
</dbReference>
<dbReference type="AlphaFoldDB" id="A0A560FVF3"/>
<dbReference type="SUPFAM" id="SSF53474">
    <property type="entry name" value="alpha/beta-Hydrolases"/>
    <property type="match status" value="1"/>
</dbReference>
<reference evidence="3 4" key="1">
    <citation type="submission" date="2019-06" db="EMBL/GenBank/DDBJ databases">
        <title>Genomic Encyclopedia of Type Strains, Phase IV (KMG-V): Genome sequencing to study the core and pangenomes of soil and plant-associated prokaryotes.</title>
        <authorList>
            <person name="Whitman W."/>
        </authorList>
    </citation>
    <scope>NUCLEOTIDE SEQUENCE [LARGE SCALE GENOMIC DNA]</scope>
    <source>
        <strain evidence="3 4">BR 11865</strain>
    </source>
</reference>
<keyword evidence="4" id="KW-1185">Reference proteome</keyword>
<evidence type="ECO:0000313" key="3">
    <source>
        <dbReference type="EMBL" id="TWB25625.1"/>
    </source>
</evidence>
<keyword evidence="1" id="KW-0378">Hydrolase</keyword>